<keyword evidence="2" id="KW-1185">Reference proteome</keyword>
<evidence type="ECO:0000313" key="2">
    <source>
        <dbReference type="Proteomes" id="UP001139336"/>
    </source>
</evidence>
<sequence>MTTSGNDHPGSHAIAYLRSRGCTSGAADEEKFGDCHLIHSRYKGTWIGARGPIGILFSTLDGGEIISGEALSITRSRLHDCDLHAGRGLLIHHAQLNGSVSSGPGLIFSITDGDLNATAIHADEPTHPEHHPATFSLSEQSRIDSHQVSLGTGAVCLLRGRSHIEGLGELSIDAHAGLLLDGFRSSTGLGGLRIPEQHLVALHSDGLDAHLEDMYVVATIPLAEADRRGFITSVAVRLHGCGGWAISYPLLDGPHTALHTTLWRGGDERPSWVRTLEAMVASGEAAPLTESESWAGRTLIPDVEPGIFSGDSADAATVDCLRAMTSVEELHRYWEDTDGAQEDEC</sequence>
<dbReference type="Proteomes" id="UP001139336">
    <property type="component" value="Unassembled WGS sequence"/>
</dbReference>
<protein>
    <submittedName>
        <fullName evidence="1">Uncharacterized protein</fullName>
    </submittedName>
</protein>
<dbReference type="RefSeq" id="WP_236120042.1">
    <property type="nucleotide sequence ID" value="NZ_JAKGSI010000007.1"/>
</dbReference>
<dbReference type="AlphaFoldDB" id="A0A9X1TYV2"/>
<gene>
    <name evidence="1" type="ORF">L1O03_11125</name>
</gene>
<proteinExistence type="predicted"/>
<comment type="caution">
    <text evidence="1">The sequence shown here is derived from an EMBL/GenBank/DDBJ whole genome shotgun (WGS) entry which is preliminary data.</text>
</comment>
<name>A0A9X1TYV2_9CORY</name>
<reference evidence="1" key="1">
    <citation type="submission" date="2022-01" db="EMBL/GenBank/DDBJ databases">
        <title>Corynebacterium sp. nov isolated from isolated from the feces of the greater white-fronted geese (Anser albifrons) at Poyang Lake, PR China.</title>
        <authorList>
            <person name="Liu Q."/>
        </authorList>
    </citation>
    <scope>NUCLEOTIDE SEQUENCE</scope>
    <source>
        <strain evidence="1">JCM 32435</strain>
    </source>
</reference>
<evidence type="ECO:0000313" key="1">
    <source>
        <dbReference type="EMBL" id="MCF4007715.1"/>
    </source>
</evidence>
<organism evidence="1 2">
    <name type="scientific">Corynebacterium uropygiale</name>
    <dbReference type="NCBI Taxonomy" id="1775911"/>
    <lineage>
        <taxon>Bacteria</taxon>
        <taxon>Bacillati</taxon>
        <taxon>Actinomycetota</taxon>
        <taxon>Actinomycetes</taxon>
        <taxon>Mycobacteriales</taxon>
        <taxon>Corynebacteriaceae</taxon>
        <taxon>Corynebacterium</taxon>
    </lineage>
</organism>
<accession>A0A9X1TYV2</accession>
<dbReference type="EMBL" id="JAKGSI010000007">
    <property type="protein sequence ID" value="MCF4007715.1"/>
    <property type="molecule type" value="Genomic_DNA"/>
</dbReference>